<proteinExistence type="inferred from homology"/>
<keyword evidence="5" id="KW-0862">Zinc</keyword>
<evidence type="ECO:0000256" key="6">
    <source>
        <dbReference type="ARBA" id="ARBA00023242"/>
    </source>
</evidence>
<evidence type="ECO:0000256" key="5">
    <source>
        <dbReference type="ARBA" id="ARBA00022833"/>
    </source>
</evidence>
<protein>
    <recommendedName>
        <fullName evidence="10">C2H2-type domain-containing protein</fullName>
    </recommendedName>
</protein>
<reference evidence="11" key="1">
    <citation type="submission" date="2021-06" db="EMBL/GenBank/DDBJ databases">
        <authorList>
            <person name="Hodson N. C."/>
            <person name="Mongue J. A."/>
            <person name="Jaron S. K."/>
        </authorList>
    </citation>
    <scope>NUCLEOTIDE SEQUENCE</scope>
</reference>
<gene>
    <name evidence="11" type="ORF">AFUS01_LOCUS30433</name>
</gene>
<keyword evidence="6" id="KW-0539">Nucleus</keyword>
<dbReference type="PROSITE" id="PS00028">
    <property type="entry name" value="ZINC_FINGER_C2H2_1"/>
    <property type="match status" value="1"/>
</dbReference>
<keyword evidence="12" id="KW-1185">Reference proteome</keyword>
<feature type="compositionally biased region" description="Basic and acidic residues" evidence="9">
    <location>
        <begin position="16"/>
        <end position="34"/>
    </location>
</feature>
<evidence type="ECO:0000256" key="3">
    <source>
        <dbReference type="ARBA" id="ARBA00022737"/>
    </source>
</evidence>
<comment type="caution">
    <text evidence="11">The sequence shown here is derived from an EMBL/GenBank/DDBJ whole genome shotgun (WGS) entry which is preliminary data.</text>
</comment>
<dbReference type="AlphaFoldDB" id="A0A8J2LCX4"/>
<feature type="domain" description="C2H2-type" evidence="10">
    <location>
        <begin position="130"/>
        <end position="156"/>
    </location>
</feature>
<dbReference type="Proteomes" id="UP000708208">
    <property type="component" value="Unassembled WGS sequence"/>
</dbReference>
<dbReference type="EMBL" id="CAJVCH010466833">
    <property type="protein sequence ID" value="CAG7820023.1"/>
    <property type="molecule type" value="Genomic_DNA"/>
</dbReference>
<dbReference type="GO" id="GO:0000978">
    <property type="term" value="F:RNA polymerase II cis-regulatory region sequence-specific DNA binding"/>
    <property type="evidence" value="ECO:0007669"/>
    <property type="project" value="TreeGrafter"/>
</dbReference>
<evidence type="ECO:0000313" key="12">
    <source>
        <dbReference type="Proteomes" id="UP000708208"/>
    </source>
</evidence>
<comment type="similarity">
    <text evidence="7">Belongs to the snail C2H2-type zinc-finger protein family.</text>
</comment>
<dbReference type="OrthoDB" id="6077919at2759"/>
<evidence type="ECO:0000259" key="10">
    <source>
        <dbReference type="PROSITE" id="PS50157"/>
    </source>
</evidence>
<evidence type="ECO:0000256" key="9">
    <source>
        <dbReference type="SAM" id="MobiDB-lite"/>
    </source>
</evidence>
<accession>A0A8J2LCX4</accession>
<feature type="region of interest" description="Disordered" evidence="9">
    <location>
        <begin position="16"/>
        <end position="41"/>
    </location>
</feature>
<dbReference type="GO" id="GO:0008270">
    <property type="term" value="F:zinc ion binding"/>
    <property type="evidence" value="ECO:0007669"/>
    <property type="project" value="UniProtKB-KW"/>
</dbReference>
<keyword evidence="2" id="KW-0479">Metal-binding</keyword>
<feature type="domain" description="C2H2-type" evidence="10">
    <location>
        <begin position="73"/>
        <end position="101"/>
    </location>
</feature>
<evidence type="ECO:0000256" key="4">
    <source>
        <dbReference type="ARBA" id="ARBA00022771"/>
    </source>
</evidence>
<dbReference type="InterPro" id="IPR013087">
    <property type="entry name" value="Znf_C2H2_type"/>
</dbReference>
<evidence type="ECO:0000256" key="7">
    <source>
        <dbReference type="ARBA" id="ARBA00037948"/>
    </source>
</evidence>
<name>A0A8J2LCX4_9HEXA</name>
<keyword evidence="4 8" id="KW-0863">Zinc-finger</keyword>
<evidence type="ECO:0000256" key="2">
    <source>
        <dbReference type="ARBA" id="ARBA00022723"/>
    </source>
</evidence>
<dbReference type="SMART" id="SM00355">
    <property type="entry name" value="ZnF_C2H2"/>
    <property type="match status" value="2"/>
</dbReference>
<evidence type="ECO:0000256" key="8">
    <source>
        <dbReference type="PROSITE-ProRule" id="PRU00042"/>
    </source>
</evidence>
<dbReference type="PANTHER" id="PTHR24388">
    <property type="entry name" value="ZINC FINGER PROTEIN"/>
    <property type="match status" value="1"/>
</dbReference>
<dbReference type="InterPro" id="IPR050527">
    <property type="entry name" value="Snail/Krueppel_Znf"/>
</dbReference>
<sequence>MNILFGSRVRAVSKNMEEDPHREEIRRLIDDPKSGKRRNRIPKIRKVSSVSKVSETSIVPINPSTSTTPKISINCSRCSEDFSRQSDMQKHQKPFHQGEKQQSKICNKCFAHYVNFRSHIAKGRPIKNTFDCPKCEKSFPTGYRIKHNKLVHSDSE</sequence>
<comment type="subcellular location">
    <subcellularLocation>
        <location evidence="1">Nucleus</location>
    </subcellularLocation>
</comment>
<keyword evidence="3" id="KW-0677">Repeat</keyword>
<dbReference type="PROSITE" id="PS50157">
    <property type="entry name" value="ZINC_FINGER_C2H2_2"/>
    <property type="match status" value="2"/>
</dbReference>
<dbReference type="GO" id="GO:0000981">
    <property type="term" value="F:DNA-binding transcription factor activity, RNA polymerase II-specific"/>
    <property type="evidence" value="ECO:0007669"/>
    <property type="project" value="TreeGrafter"/>
</dbReference>
<evidence type="ECO:0000256" key="1">
    <source>
        <dbReference type="ARBA" id="ARBA00004123"/>
    </source>
</evidence>
<organism evidence="11 12">
    <name type="scientific">Allacma fusca</name>
    <dbReference type="NCBI Taxonomy" id="39272"/>
    <lineage>
        <taxon>Eukaryota</taxon>
        <taxon>Metazoa</taxon>
        <taxon>Ecdysozoa</taxon>
        <taxon>Arthropoda</taxon>
        <taxon>Hexapoda</taxon>
        <taxon>Collembola</taxon>
        <taxon>Symphypleona</taxon>
        <taxon>Sminthuridae</taxon>
        <taxon>Allacma</taxon>
    </lineage>
</organism>
<evidence type="ECO:0000313" key="11">
    <source>
        <dbReference type="EMBL" id="CAG7820023.1"/>
    </source>
</evidence>
<dbReference type="PANTHER" id="PTHR24388:SF54">
    <property type="entry name" value="PROTEIN ESCARGOT"/>
    <property type="match status" value="1"/>
</dbReference>
<dbReference type="GO" id="GO:0005634">
    <property type="term" value="C:nucleus"/>
    <property type="evidence" value="ECO:0007669"/>
    <property type="project" value="UniProtKB-SubCell"/>
</dbReference>